<evidence type="ECO:0000313" key="3">
    <source>
        <dbReference type="Proteomes" id="UP000269301"/>
    </source>
</evidence>
<dbReference type="GO" id="GO:0016491">
    <property type="term" value="F:oxidoreductase activity"/>
    <property type="evidence" value="ECO:0007669"/>
    <property type="project" value="UniProtKB-KW"/>
</dbReference>
<name>A0A495ACE1_9BACI</name>
<sequence>MRISNHPVLENTAGDEIEFTFDGKKYLAKQGETIAAALLAHNIRILRYSMKEKRPRGIYCGIGHCYECRVLLDGQVSVRACLTRVRDNMTIVSEREDSNEF</sequence>
<dbReference type="SUPFAM" id="SSF54292">
    <property type="entry name" value="2Fe-2S ferredoxin-like"/>
    <property type="match status" value="1"/>
</dbReference>
<dbReference type="AlphaFoldDB" id="A0A495ACE1"/>
<gene>
    <name evidence="2" type="ORF">D8M06_00210</name>
</gene>
<reference evidence="2 3" key="1">
    <citation type="journal article" date="2016" name="Int. J. Syst. Evol. Microbiol.">
        <title>Oceanobacillus halophilus sp. nov., a novel moderately halophilic bacterium from a hypersaline lake.</title>
        <authorList>
            <person name="Amoozegar M.A."/>
            <person name="Bagheri M."/>
            <person name="Makhdoumi A."/>
            <person name="Nikou M.M."/>
            <person name="Fazeli S.A.S."/>
            <person name="Schumann P."/>
            <person name="Sproer C."/>
            <person name="Sanchez-Porro C."/>
            <person name="Ventosa A."/>
        </authorList>
    </citation>
    <scope>NUCLEOTIDE SEQUENCE [LARGE SCALE GENOMIC DNA]</scope>
    <source>
        <strain evidence="2 3">DSM 23996</strain>
    </source>
</reference>
<comment type="caution">
    <text evidence="2">The sequence shown here is derived from an EMBL/GenBank/DDBJ whole genome shotgun (WGS) entry which is preliminary data.</text>
</comment>
<dbReference type="Pfam" id="PF13510">
    <property type="entry name" value="Fer2_4"/>
    <property type="match status" value="1"/>
</dbReference>
<keyword evidence="3" id="KW-1185">Reference proteome</keyword>
<proteinExistence type="predicted"/>
<dbReference type="InterPro" id="IPR042204">
    <property type="entry name" value="2Fe-2S-bd_N"/>
</dbReference>
<dbReference type="InterPro" id="IPR036010">
    <property type="entry name" value="2Fe-2S_ferredoxin-like_sf"/>
</dbReference>
<dbReference type="Gene3D" id="3.10.20.440">
    <property type="entry name" value="2Fe-2S iron-sulphur cluster binding domain, sarcosine oxidase, alpha subunit, N-terminal domain"/>
    <property type="match status" value="1"/>
</dbReference>
<evidence type="ECO:0000313" key="2">
    <source>
        <dbReference type="EMBL" id="RKQ37264.1"/>
    </source>
</evidence>
<organism evidence="2 3">
    <name type="scientific">Oceanobacillus halophilus</name>
    <dbReference type="NCBI Taxonomy" id="930130"/>
    <lineage>
        <taxon>Bacteria</taxon>
        <taxon>Bacillati</taxon>
        <taxon>Bacillota</taxon>
        <taxon>Bacilli</taxon>
        <taxon>Bacillales</taxon>
        <taxon>Bacillaceae</taxon>
        <taxon>Oceanobacillus</taxon>
    </lineage>
</organism>
<dbReference type="Proteomes" id="UP000269301">
    <property type="component" value="Unassembled WGS sequence"/>
</dbReference>
<accession>A0A495ACE1</accession>
<dbReference type="InterPro" id="IPR001041">
    <property type="entry name" value="2Fe-2S_ferredoxin-type"/>
</dbReference>
<dbReference type="GO" id="GO:0051536">
    <property type="term" value="F:iron-sulfur cluster binding"/>
    <property type="evidence" value="ECO:0007669"/>
    <property type="project" value="InterPro"/>
</dbReference>
<dbReference type="EMBL" id="RBZP01000001">
    <property type="protein sequence ID" value="RKQ37264.1"/>
    <property type="molecule type" value="Genomic_DNA"/>
</dbReference>
<keyword evidence="1" id="KW-0560">Oxidoreductase</keyword>
<evidence type="ECO:0000256" key="1">
    <source>
        <dbReference type="ARBA" id="ARBA00023002"/>
    </source>
</evidence>
<dbReference type="RefSeq" id="WP_121202347.1">
    <property type="nucleotide sequence ID" value="NZ_RBZP01000001.1"/>
</dbReference>
<protein>
    <submittedName>
        <fullName evidence="2">(2Fe-2S)-binding protein</fullName>
    </submittedName>
</protein>
<dbReference type="CDD" id="cd00207">
    <property type="entry name" value="fer2"/>
    <property type="match status" value="1"/>
</dbReference>
<dbReference type="OrthoDB" id="573392at2"/>